<feature type="non-terminal residue" evidence="1">
    <location>
        <position position="29"/>
    </location>
</feature>
<comment type="caution">
    <text evidence="1">The sequence shown here is derived from an EMBL/GenBank/DDBJ whole genome shotgun (WGS) entry which is preliminary data.</text>
</comment>
<proteinExistence type="predicted"/>
<protein>
    <submittedName>
        <fullName evidence="1">Uncharacterized protein</fullName>
    </submittedName>
</protein>
<reference evidence="1 2" key="1">
    <citation type="journal article" date="2015" name="Nature">
        <title>rRNA introns, odd ribosomes, and small enigmatic genomes across a large radiation of phyla.</title>
        <authorList>
            <person name="Brown C.T."/>
            <person name="Hug L.A."/>
            <person name="Thomas B.C."/>
            <person name="Sharon I."/>
            <person name="Castelle C.J."/>
            <person name="Singh A."/>
            <person name="Wilkins M.J."/>
            <person name="Williams K.H."/>
            <person name="Banfield J.F."/>
        </authorList>
    </citation>
    <scope>NUCLEOTIDE SEQUENCE [LARGE SCALE GENOMIC DNA]</scope>
</reference>
<accession>A0A0G0Q266</accession>
<evidence type="ECO:0000313" key="1">
    <source>
        <dbReference type="EMBL" id="KKR34469.1"/>
    </source>
</evidence>
<evidence type="ECO:0000313" key="2">
    <source>
        <dbReference type="Proteomes" id="UP000034855"/>
    </source>
</evidence>
<sequence length="29" mass="3079">MVGGHVVEKLLSLGAKVVVLDIVVKPKSY</sequence>
<organism evidence="1 2">
    <name type="scientific">Candidatus Magasanikbacteria bacterium GW2011_GWA2_40_10</name>
    <dbReference type="NCBI Taxonomy" id="1619037"/>
    <lineage>
        <taxon>Bacteria</taxon>
        <taxon>Candidatus Magasanikiibacteriota</taxon>
    </lineage>
</organism>
<dbReference type="EMBL" id="LBXR01000015">
    <property type="protein sequence ID" value="KKR34469.1"/>
    <property type="molecule type" value="Genomic_DNA"/>
</dbReference>
<dbReference type="Proteomes" id="UP000034855">
    <property type="component" value="Unassembled WGS sequence"/>
</dbReference>
<dbReference type="AlphaFoldDB" id="A0A0G0Q266"/>
<name>A0A0G0Q266_9BACT</name>
<gene>
    <name evidence="1" type="ORF">UT67_C0015G0001</name>
</gene>